<proteinExistence type="predicted"/>
<evidence type="ECO:0000313" key="2">
    <source>
        <dbReference type="Proteomes" id="UP000639338"/>
    </source>
</evidence>
<reference evidence="1 2" key="1">
    <citation type="submission" date="2020-08" db="EMBL/GenBank/DDBJ databases">
        <title>Aphidius gifuensis genome sequencing and assembly.</title>
        <authorList>
            <person name="Du Z."/>
        </authorList>
    </citation>
    <scope>NUCLEOTIDE SEQUENCE [LARGE SCALE GENOMIC DNA]</scope>
    <source>
        <strain evidence="1">YNYX2018</strain>
        <tissue evidence="1">Adults</tissue>
    </source>
</reference>
<name>A0A835CVZ5_APHGI</name>
<protein>
    <submittedName>
        <fullName evidence="1">Uncharacterized protein</fullName>
    </submittedName>
</protein>
<organism evidence="1 2">
    <name type="scientific">Aphidius gifuensis</name>
    <name type="common">Parasitoid wasp</name>
    <dbReference type="NCBI Taxonomy" id="684658"/>
    <lineage>
        <taxon>Eukaryota</taxon>
        <taxon>Metazoa</taxon>
        <taxon>Ecdysozoa</taxon>
        <taxon>Arthropoda</taxon>
        <taxon>Hexapoda</taxon>
        <taxon>Insecta</taxon>
        <taxon>Pterygota</taxon>
        <taxon>Neoptera</taxon>
        <taxon>Endopterygota</taxon>
        <taxon>Hymenoptera</taxon>
        <taxon>Apocrita</taxon>
        <taxon>Ichneumonoidea</taxon>
        <taxon>Braconidae</taxon>
        <taxon>Aphidiinae</taxon>
        <taxon>Aphidius</taxon>
    </lineage>
</organism>
<comment type="caution">
    <text evidence="1">The sequence shown here is derived from an EMBL/GenBank/DDBJ whole genome shotgun (WGS) entry which is preliminary data.</text>
</comment>
<accession>A0A835CVZ5</accession>
<dbReference type="Proteomes" id="UP000639338">
    <property type="component" value="Unassembled WGS sequence"/>
</dbReference>
<keyword evidence="2" id="KW-1185">Reference proteome</keyword>
<dbReference type="AlphaFoldDB" id="A0A835CVZ5"/>
<gene>
    <name evidence="1" type="ORF">HCN44_010987</name>
</gene>
<sequence>MEIHNPRSTVAVKLYFRGENIYIGDNKPTKLRRNCRILDSLLLFIISDMTICKSTRRVSFSIQKRWELLNACCSKSHGVSKLVKDRYQDHIL</sequence>
<dbReference type="EMBL" id="JACMRX010000001">
    <property type="protein sequence ID" value="KAF7998579.1"/>
    <property type="molecule type" value="Genomic_DNA"/>
</dbReference>
<evidence type="ECO:0000313" key="1">
    <source>
        <dbReference type="EMBL" id="KAF7998579.1"/>
    </source>
</evidence>